<dbReference type="InterPro" id="IPR011990">
    <property type="entry name" value="TPR-like_helical_dom_sf"/>
</dbReference>
<reference evidence="4 5" key="1">
    <citation type="journal article" date="2004" name="Nat. Biotechnol.">
        <title>The genome sequence of the anaerobic, sulfate-reducing bacterium Desulfovibrio vulgaris Hildenborough.</title>
        <authorList>
            <person name="Heidelberg J.F."/>
            <person name="Seshadri R."/>
            <person name="Haveman S.A."/>
            <person name="Hemme C.L."/>
            <person name="Paulsen I.T."/>
            <person name="Kolonay J.F."/>
            <person name="Eisen J.A."/>
            <person name="Ward N."/>
            <person name="Methe B."/>
            <person name="Brinkac L.M."/>
            <person name="Daugherty S.C."/>
            <person name="Deboy R.T."/>
            <person name="Dodson R.J."/>
            <person name="Durkin A.S."/>
            <person name="Madupu R."/>
            <person name="Nelson W.C."/>
            <person name="Sullivan S.A."/>
            <person name="Fouts D."/>
            <person name="Haft D.H."/>
            <person name="Selengut J."/>
            <person name="Peterson J.D."/>
            <person name="Davidsen T.M."/>
            <person name="Zafar N."/>
            <person name="Zhou L."/>
            <person name="Radune D."/>
            <person name="Dimitrov G."/>
            <person name="Hance M."/>
            <person name="Tran K."/>
            <person name="Khouri H."/>
            <person name="Gill J."/>
            <person name="Utterback T.R."/>
            <person name="Feldblyum T.V."/>
            <person name="Wall J.D."/>
            <person name="Voordouw G."/>
            <person name="Fraser C.M."/>
        </authorList>
    </citation>
    <scope>NUCLEOTIDE SEQUENCE [LARGE SCALE GENOMIC DNA]</scope>
    <source>
        <strain evidence="5">ATCC 29579 / DSM 644 / NCIMB 8303 / VKM B-1760 / Hildenborough</strain>
    </source>
</reference>
<dbReference type="AlphaFoldDB" id="Q729J7"/>
<dbReference type="HOGENOM" id="CLU_023729_0_0_7"/>
<evidence type="ECO:0000313" key="4">
    <source>
        <dbReference type="EMBL" id="AAS96826.1"/>
    </source>
</evidence>
<sequence length="602" mass="64554">MGRTPPHCGHHPAWTGQPLARTHASRNRMSSSPSSASIAALVDLCCTHVPLWECGALGADNAWRLASTALQTGDAALCGVGAQLARFAWEADPLDPRLSRLVAALEEDGLLAAPAASLAQDVARRCRVPGDHALLHSVTDGNALRDIVLPRLADPAHGAFWLGRGVAWCMSSQAEDAAATLDMLLAAFPGCHPALSHRLRTAYAVLHGTHGEAHTLLETFAPSGRDGVAVANGAEYGGHDATRHGTHTPFMNWAIVRRAALLAEEGDTAEASALLRRVWTAMPWHPNLVLALHELERPHPAPPKDTPPPAILLYSWNKRDVLAATLDSLRASGTGDAPVFVLDNGSTDGTDTMLDAIARQWGSPFTKLHLPVNIGAPAARNWLLSLDALKRHDRVVFLDDDVLLDHGWLDGLLSVAVAHPSAAVVGCRITDAAAPHAVQCADFFALPPALGQRSFADLEEHLFIHGNAGASTDTLLTAYSRPCLSVSGCCHLFDRAALDACGHFDIRFSPSQFDDLEHDLRTVLSGREVWYAGGVRVRHVQHSSLRQAADRARSAHIFGNRIKLEHLYPAQRAAEARETSALAARRDLLRKASRLAGTGSRP</sequence>
<dbReference type="OrthoDB" id="5443808at2"/>
<dbReference type="KEGG" id="dvu:DVU_2353"/>
<dbReference type="SUPFAM" id="SSF48452">
    <property type="entry name" value="TPR-like"/>
    <property type="match status" value="1"/>
</dbReference>
<gene>
    <name evidence="4" type="ordered locus">DVU_2353</name>
</gene>
<dbReference type="Gene3D" id="3.90.550.10">
    <property type="entry name" value="Spore Coat Polysaccharide Biosynthesis Protein SpsA, Chain A"/>
    <property type="match status" value="1"/>
</dbReference>
<proteinExistence type="inferred from homology"/>
<dbReference type="GO" id="GO:0016757">
    <property type="term" value="F:glycosyltransferase activity"/>
    <property type="evidence" value="ECO:0007669"/>
    <property type="project" value="UniProtKB-KW"/>
</dbReference>
<dbReference type="PANTHER" id="PTHR43179:SF12">
    <property type="entry name" value="GALACTOFURANOSYLTRANSFERASE GLFT2"/>
    <property type="match status" value="1"/>
</dbReference>
<accession>Q729J7</accession>
<organism evidence="4 5">
    <name type="scientific">Nitratidesulfovibrio vulgaris (strain ATCC 29579 / DSM 644 / CCUG 34227 / NCIMB 8303 / VKM B-1760 / Hildenborough)</name>
    <name type="common">Desulfovibrio vulgaris</name>
    <dbReference type="NCBI Taxonomy" id="882"/>
    <lineage>
        <taxon>Bacteria</taxon>
        <taxon>Pseudomonadati</taxon>
        <taxon>Thermodesulfobacteriota</taxon>
        <taxon>Desulfovibrionia</taxon>
        <taxon>Desulfovibrionales</taxon>
        <taxon>Desulfovibrionaceae</taxon>
        <taxon>Nitratidesulfovibrio</taxon>
    </lineage>
</organism>
<dbReference type="Pfam" id="PF13641">
    <property type="entry name" value="Glyco_tranf_2_3"/>
    <property type="match status" value="1"/>
</dbReference>
<evidence type="ECO:0000256" key="2">
    <source>
        <dbReference type="ARBA" id="ARBA00022676"/>
    </source>
</evidence>
<dbReference type="EnsemblBacteria" id="AAS96826">
    <property type="protein sequence ID" value="AAS96826"/>
    <property type="gene ID" value="DVU_2353"/>
</dbReference>
<evidence type="ECO:0000313" key="5">
    <source>
        <dbReference type="Proteomes" id="UP000002194"/>
    </source>
</evidence>
<dbReference type="eggNOG" id="COG1216">
    <property type="taxonomic scope" value="Bacteria"/>
</dbReference>
<dbReference type="PaxDb" id="882-DVU_2353"/>
<protein>
    <submittedName>
        <fullName evidence="4">Glycosyl transferase, group 2 family protein</fullName>
    </submittedName>
</protein>
<evidence type="ECO:0000256" key="3">
    <source>
        <dbReference type="ARBA" id="ARBA00022679"/>
    </source>
</evidence>
<comment type="similarity">
    <text evidence="1">Belongs to the glycosyltransferase 2 family.</text>
</comment>
<dbReference type="PhylomeDB" id="Q729J7"/>
<dbReference type="STRING" id="882.DVU_2353"/>
<dbReference type="Proteomes" id="UP000002194">
    <property type="component" value="Chromosome"/>
</dbReference>
<dbReference type="SUPFAM" id="SSF53448">
    <property type="entry name" value="Nucleotide-diphospho-sugar transferases"/>
    <property type="match status" value="1"/>
</dbReference>
<dbReference type="CAZy" id="GT2">
    <property type="family name" value="Glycosyltransferase Family 2"/>
</dbReference>
<keyword evidence="2" id="KW-0328">Glycosyltransferase</keyword>
<name>Q729J7_NITV2</name>
<keyword evidence="3 4" id="KW-0808">Transferase</keyword>
<dbReference type="InterPro" id="IPR029044">
    <property type="entry name" value="Nucleotide-diphossugar_trans"/>
</dbReference>
<dbReference type="PANTHER" id="PTHR43179">
    <property type="entry name" value="RHAMNOSYLTRANSFERASE WBBL"/>
    <property type="match status" value="1"/>
</dbReference>
<evidence type="ECO:0000256" key="1">
    <source>
        <dbReference type="ARBA" id="ARBA00006739"/>
    </source>
</evidence>
<dbReference type="PATRIC" id="fig|882.5.peg.2130"/>
<dbReference type="EMBL" id="AE017285">
    <property type="protein sequence ID" value="AAS96826.1"/>
    <property type="molecule type" value="Genomic_DNA"/>
</dbReference>
<keyword evidence="5" id="KW-1185">Reference proteome</keyword>